<dbReference type="STRING" id="670386.D3AWM9"/>
<dbReference type="GO" id="GO:0005654">
    <property type="term" value="C:nucleoplasm"/>
    <property type="evidence" value="ECO:0007669"/>
    <property type="project" value="UniProtKB-SubCell"/>
</dbReference>
<dbReference type="GeneID" id="31356038"/>
<dbReference type="FunCoup" id="D3AWM9">
    <property type="interactions" value="107"/>
</dbReference>
<comment type="function">
    <text evidence="5">May play a role in ribosome biogenesis.</text>
</comment>
<dbReference type="PANTHER" id="PTHR14211">
    <property type="entry name" value="GLIOMA SUPPRESSOR CANDIDATE REGION GENE 2"/>
    <property type="match status" value="1"/>
</dbReference>
<dbReference type="InterPro" id="IPR011687">
    <property type="entry name" value="Nop53/GLTSCR2"/>
</dbReference>
<dbReference type="AlphaFoldDB" id="D3AWM9"/>
<evidence type="ECO:0000256" key="5">
    <source>
        <dbReference type="PIRNR" id="PIRNR017302"/>
    </source>
</evidence>
<dbReference type="GO" id="GO:0008097">
    <property type="term" value="F:5S rRNA binding"/>
    <property type="evidence" value="ECO:0007669"/>
    <property type="project" value="TreeGrafter"/>
</dbReference>
<evidence type="ECO:0000256" key="3">
    <source>
        <dbReference type="ARBA" id="ARBA00022517"/>
    </source>
</evidence>
<dbReference type="GO" id="GO:0005730">
    <property type="term" value="C:nucleolus"/>
    <property type="evidence" value="ECO:0007669"/>
    <property type="project" value="UniProtKB-SubCell"/>
</dbReference>
<evidence type="ECO:0000313" key="7">
    <source>
        <dbReference type="EMBL" id="EFA86702.1"/>
    </source>
</evidence>
<feature type="region of interest" description="Disordered" evidence="6">
    <location>
        <begin position="232"/>
        <end position="268"/>
    </location>
</feature>
<comment type="caution">
    <text evidence="7">The sequence shown here is derived from an EMBL/GenBank/DDBJ whole genome shotgun (WGS) entry which is preliminary data.</text>
</comment>
<keyword evidence="3 5" id="KW-0690">Ribosome biogenesis</keyword>
<evidence type="ECO:0000313" key="8">
    <source>
        <dbReference type="Proteomes" id="UP000001396"/>
    </source>
</evidence>
<evidence type="ECO:0000256" key="2">
    <source>
        <dbReference type="ARBA" id="ARBA00018339"/>
    </source>
</evidence>
<evidence type="ECO:0000256" key="6">
    <source>
        <dbReference type="SAM" id="MobiDB-lite"/>
    </source>
</evidence>
<organism evidence="7 8">
    <name type="scientific">Heterostelium pallidum (strain ATCC 26659 / Pp 5 / PN500)</name>
    <name type="common">Cellular slime mold</name>
    <name type="synonym">Polysphondylium pallidum</name>
    <dbReference type="NCBI Taxonomy" id="670386"/>
    <lineage>
        <taxon>Eukaryota</taxon>
        <taxon>Amoebozoa</taxon>
        <taxon>Evosea</taxon>
        <taxon>Eumycetozoa</taxon>
        <taxon>Dictyostelia</taxon>
        <taxon>Acytosteliales</taxon>
        <taxon>Acytosteliaceae</taxon>
        <taxon>Heterostelium</taxon>
    </lineage>
</organism>
<sequence>MVHKKNKKQRTRVEVASTYSEKRESEIINELKFGKPVDQLDDSQLFTVTKKPNNDIKLLSKKEAKKQEARNRTTFADRILRGNENVLPISKTNAGSKPIEPDRLILKKKIKQVTQQQEESDDDDFLDDDLKKKKNLKKRKAAADDQSIWDHDDNAQYSEVSQFVKDEVKKQTFKVPTHKPLVANMKSLELPKPGMSYNPDKAQHQEVLADAIKVELTAQRYVNRVTKRLEIQGDDNDEELEDEKKQKAAALEEEEQEESDSDSDSEEKSLNIAQINALQERVTRKQKNARLRNAENIRKQVANQLKKKQSKHIEKSSGMVDVIEKHEEHVNKRLENRKKLHDDRNTKTKKIGRYNVTLETEPVLLTDELPKSLKNLSNVHFNPLEDRFRSLQKRSIVEGYGPKGEATVGRKKVYTRHSYNNTTPL</sequence>
<protein>
    <recommendedName>
        <fullName evidence="2 5">Ribosome biogenesis protein NOP53</fullName>
    </recommendedName>
</protein>
<dbReference type="Proteomes" id="UP000001396">
    <property type="component" value="Unassembled WGS sequence"/>
</dbReference>
<accession>D3AWM9</accession>
<dbReference type="EMBL" id="ADBJ01000002">
    <property type="protein sequence ID" value="EFA86702.1"/>
    <property type="molecule type" value="Genomic_DNA"/>
</dbReference>
<dbReference type="GO" id="GO:0000027">
    <property type="term" value="P:ribosomal large subunit assembly"/>
    <property type="evidence" value="ECO:0007669"/>
    <property type="project" value="UniProtKB-UniRule"/>
</dbReference>
<dbReference type="RefSeq" id="XP_020438806.1">
    <property type="nucleotide sequence ID" value="XM_020571532.1"/>
</dbReference>
<evidence type="ECO:0000256" key="1">
    <source>
        <dbReference type="ARBA" id="ARBA00008838"/>
    </source>
</evidence>
<comment type="similarity">
    <text evidence="1 5">Belongs to the NOP53 family.</text>
</comment>
<dbReference type="PANTHER" id="PTHR14211:SF7">
    <property type="entry name" value="RIBOSOME BIOGENESIS PROTEIN NOP53"/>
    <property type="match status" value="1"/>
</dbReference>
<keyword evidence="4 5" id="KW-0539">Nucleus</keyword>
<feature type="compositionally biased region" description="Acidic residues" evidence="6">
    <location>
        <begin position="232"/>
        <end position="241"/>
    </location>
</feature>
<reference evidence="7 8" key="1">
    <citation type="journal article" date="2011" name="Genome Res.">
        <title>Phylogeny-wide analysis of social amoeba genomes highlights ancient origins for complex intercellular communication.</title>
        <authorList>
            <person name="Heidel A.J."/>
            <person name="Lawal H.M."/>
            <person name="Felder M."/>
            <person name="Schilde C."/>
            <person name="Helps N.R."/>
            <person name="Tunggal B."/>
            <person name="Rivero F."/>
            <person name="John U."/>
            <person name="Schleicher M."/>
            <person name="Eichinger L."/>
            <person name="Platzer M."/>
            <person name="Noegel A.A."/>
            <person name="Schaap P."/>
            <person name="Gloeckner G."/>
        </authorList>
    </citation>
    <scope>NUCLEOTIDE SEQUENCE [LARGE SCALE GENOMIC DNA]</scope>
    <source>
        <strain evidence="8">ATCC 26659 / Pp 5 / PN500</strain>
    </source>
</reference>
<dbReference type="InParanoid" id="D3AWM9"/>
<dbReference type="Pfam" id="PF07767">
    <property type="entry name" value="Nop53"/>
    <property type="match status" value="1"/>
</dbReference>
<dbReference type="GO" id="GO:0006364">
    <property type="term" value="P:rRNA processing"/>
    <property type="evidence" value="ECO:0007669"/>
    <property type="project" value="TreeGrafter"/>
</dbReference>
<name>D3AWM9_HETP5</name>
<gene>
    <name evidence="7" type="ORF">PPL_00505</name>
</gene>
<evidence type="ECO:0000256" key="4">
    <source>
        <dbReference type="ARBA" id="ARBA00023242"/>
    </source>
</evidence>
<proteinExistence type="inferred from homology"/>
<feature type="compositionally biased region" description="Acidic residues" evidence="6">
    <location>
        <begin position="251"/>
        <end position="265"/>
    </location>
</feature>
<keyword evidence="8" id="KW-1185">Reference proteome</keyword>
<comment type="subcellular location">
    <subcellularLocation>
        <location evidence="5">Nucleus</location>
        <location evidence="5">Nucleolus</location>
    </subcellularLocation>
    <subcellularLocation>
        <location evidence="5">Nucleus</location>
        <location evidence="5">Nucleoplasm</location>
    </subcellularLocation>
</comment>
<dbReference type="OMA" id="KPYDLWG"/>
<dbReference type="PIRSF" id="PIRSF017302">
    <property type="entry name" value="Gltscr2"/>
    <property type="match status" value="1"/>
</dbReference>